<evidence type="ECO:0000259" key="2">
    <source>
        <dbReference type="Pfam" id="PF01051"/>
    </source>
</evidence>
<dbReference type="GO" id="GO:0006270">
    <property type="term" value="P:DNA replication initiation"/>
    <property type="evidence" value="ECO:0007669"/>
    <property type="project" value="InterPro"/>
</dbReference>
<dbReference type="SUPFAM" id="SSF46785">
    <property type="entry name" value="Winged helix' DNA-binding domain"/>
    <property type="match status" value="2"/>
</dbReference>
<sequence length="357" mass="42660">MAKNKEIVELKNGFTRNQARTSPVITEAKTKMTKNQLKAFYQCATILQMADNDFFEVIINAKEFSEKLGISKTNDDLKNLCRSLGRISFEVENEEIWEFVLVFSKIKFDKKKDEVSFKFNDEMKPYLLNLQQFTKIHQVKYIMDFESIYAIRFYTLLKDYRLMSQRDFNIEDLNTRFQLPKSYDSYTRFYKYVLKPAIDEINTKSDLWVSEPEIIGKKGKKITDFRLNFRNKAKQMSDDFAEVLLRQYNKFKSFNIFKNCYFFQNEYLVKISKIEFDPNTNFFNAYTNNGINDYSILGSVNKDDFIKKLINGIYLAINHIYENEKKEQIPALQWQDEKDKVKRFKAIYEEWIGFNPL</sequence>
<evidence type="ECO:0000313" key="3">
    <source>
        <dbReference type="EMBL" id="EAK9940656.1"/>
    </source>
</evidence>
<dbReference type="AlphaFoldDB" id="A0A5L8LPS8"/>
<reference evidence="3" key="1">
    <citation type="submission" date="2018-05" db="EMBL/GenBank/DDBJ databases">
        <authorList>
            <consortium name="PulseNet: The National Subtyping Network for Foodborne Disease Surveillance"/>
            <person name="Tarr C.L."/>
            <person name="Trees E."/>
            <person name="Katz L.S."/>
            <person name="Carleton-Romer H.A."/>
            <person name="Stroika S."/>
            <person name="Kucerova Z."/>
            <person name="Roache K.F."/>
            <person name="Sabol A.L."/>
            <person name="Besser J."/>
            <person name="Gerner-Smidt P."/>
        </authorList>
    </citation>
    <scope>NUCLEOTIDE SEQUENCE</scope>
    <source>
        <strain evidence="3">2008D-7097</strain>
    </source>
</reference>
<feature type="domain" description="Initiator Rep protein WH1" evidence="2">
    <location>
        <begin position="24"/>
        <end position="158"/>
    </location>
</feature>
<dbReference type="InterPro" id="IPR036388">
    <property type="entry name" value="WH-like_DNA-bd_sf"/>
</dbReference>
<dbReference type="EMBL" id="AACKMK010000017">
    <property type="protein sequence ID" value="EAK9940656.1"/>
    <property type="molecule type" value="Genomic_DNA"/>
</dbReference>
<evidence type="ECO:0000256" key="1">
    <source>
        <dbReference type="ARBA" id="ARBA00038283"/>
    </source>
</evidence>
<gene>
    <name evidence="3" type="ORF">A0Y42_07610</name>
</gene>
<protein>
    <submittedName>
        <fullName evidence="3">Replication initiation protein</fullName>
    </submittedName>
</protein>
<dbReference type="Pfam" id="PF21205">
    <property type="entry name" value="Rep3_C"/>
    <property type="match status" value="1"/>
</dbReference>
<dbReference type="InterPro" id="IPR036390">
    <property type="entry name" value="WH_DNA-bd_sf"/>
</dbReference>
<organism evidence="3">
    <name type="scientific">Campylobacter lari</name>
    <dbReference type="NCBI Taxonomy" id="201"/>
    <lineage>
        <taxon>Bacteria</taxon>
        <taxon>Pseudomonadati</taxon>
        <taxon>Campylobacterota</taxon>
        <taxon>Epsilonproteobacteria</taxon>
        <taxon>Campylobacterales</taxon>
        <taxon>Campylobacteraceae</taxon>
        <taxon>Campylobacter</taxon>
    </lineage>
</organism>
<dbReference type="Gene3D" id="1.10.10.10">
    <property type="entry name" value="Winged helix-like DNA-binding domain superfamily/Winged helix DNA-binding domain"/>
    <property type="match status" value="2"/>
</dbReference>
<dbReference type="Pfam" id="PF01051">
    <property type="entry name" value="Rep3_N"/>
    <property type="match status" value="1"/>
</dbReference>
<comment type="caution">
    <text evidence="3">The sequence shown here is derived from an EMBL/GenBank/DDBJ whole genome shotgun (WGS) entry which is preliminary data.</text>
</comment>
<dbReference type="GO" id="GO:0003887">
    <property type="term" value="F:DNA-directed DNA polymerase activity"/>
    <property type="evidence" value="ECO:0007669"/>
    <property type="project" value="InterPro"/>
</dbReference>
<name>A0A5L8LPS8_CAMLA</name>
<dbReference type="InterPro" id="IPR000525">
    <property type="entry name" value="Initiator_Rep_WH1"/>
</dbReference>
<accession>A0A5L8LPS8</accession>
<proteinExistence type="inferred from homology"/>
<comment type="similarity">
    <text evidence="1">Belongs to the initiator RepB protein family.</text>
</comment>